<evidence type="ECO:0000256" key="2">
    <source>
        <dbReference type="ARBA" id="ARBA00022723"/>
    </source>
</evidence>
<dbReference type="PANTHER" id="PTHR11113">
    <property type="entry name" value="N-ACETYLGLUCOSAMINE-6-PHOSPHATE DEACETYLASE"/>
    <property type="match status" value="1"/>
</dbReference>
<evidence type="ECO:0000313" key="8">
    <source>
        <dbReference type="EMBL" id="MFD1529339.1"/>
    </source>
</evidence>
<dbReference type="InterPro" id="IPR006680">
    <property type="entry name" value="Amidohydro-rel"/>
</dbReference>
<dbReference type="CDD" id="cd00854">
    <property type="entry name" value="NagA"/>
    <property type="match status" value="1"/>
</dbReference>
<comment type="caution">
    <text evidence="8">The sequence shown here is derived from an EMBL/GenBank/DDBJ whole genome shotgun (WGS) entry which is preliminary data.</text>
</comment>
<dbReference type="InterPro" id="IPR011059">
    <property type="entry name" value="Metal-dep_hydrolase_composite"/>
</dbReference>
<proteinExistence type="inferred from homology"/>
<dbReference type="NCBIfam" id="TIGR00221">
    <property type="entry name" value="nagA"/>
    <property type="match status" value="1"/>
</dbReference>
<accession>A0ABW4FGG6</accession>
<evidence type="ECO:0000256" key="5">
    <source>
        <dbReference type="PIRNR" id="PIRNR038994"/>
    </source>
</evidence>
<protein>
    <submittedName>
        <fullName evidence="8">N-acetylglucosamine-6-phosphate deacetylase</fullName>
        <ecNumber evidence="8">3.5.1.25</ecNumber>
    </submittedName>
</protein>
<evidence type="ECO:0000256" key="6">
    <source>
        <dbReference type="SAM" id="MobiDB-lite"/>
    </source>
</evidence>
<dbReference type="GO" id="GO:0008448">
    <property type="term" value="F:N-acetylglucosamine-6-phosphate deacetylase activity"/>
    <property type="evidence" value="ECO:0007669"/>
    <property type="project" value="UniProtKB-EC"/>
</dbReference>
<evidence type="ECO:0000256" key="4">
    <source>
        <dbReference type="ARBA" id="ARBA00023277"/>
    </source>
</evidence>
<dbReference type="SUPFAM" id="SSF51556">
    <property type="entry name" value="Metallo-dependent hydrolases"/>
    <property type="match status" value="1"/>
</dbReference>
<keyword evidence="2" id="KW-0479">Metal-binding</keyword>
<feature type="region of interest" description="Disordered" evidence="6">
    <location>
        <begin position="380"/>
        <end position="402"/>
    </location>
</feature>
<keyword evidence="3 5" id="KW-0378">Hydrolase</keyword>
<evidence type="ECO:0000256" key="3">
    <source>
        <dbReference type="ARBA" id="ARBA00022801"/>
    </source>
</evidence>
<dbReference type="InterPro" id="IPR003764">
    <property type="entry name" value="GlcNAc_6-P_deAcase"/>
</dbReference>
<dbReference type="InterPro" id="IPR032466">
    <property type="entry name" value="Metal_Hydrolase"/>
</dbReference>
<name>A0ABW4FGG6_9PSEU</name>
<dbReference type="Proteomes" id="UP001597145">
    <property type="component" value="Unassembled WGS sequence"/>
</dbReference>
<dbReference type="PIRSF" id="PIRSF038994">
    <property type="entry name" value="NagA"/>
    <property type="match status" value="1"/>
</dbReference>
<dbReference type="PANTHER" id="PTHR11113:SF14">
    <property type="entry name" value="N-ACETYLGLUCOSAMINE-6-PHOSPHATE DEACETYLASE"/>
    <property type="match status" value="1"/>
</dbReference>
<dbReference type="EC" id="3.5.1.25" evidence="8"/>
<organism evidence="8 9">
    <name type="scientific">Pseudonocardia aurantiaca</name>
    <dbReference type="NCBI Taxonomy" id="75290"/>
    <lineage>
        <taxon>Bacteria</taxon>
        <taxon>Bacillati</taxon>
        <taxon>Actinomycetota</taxon>
        <taxon>Actinomycetes</taxon>
        <taxon>Pseudonocardiales</taxon>
        <taxon>Pseudonocardiaceae</taxon>
        <taxon>Pseudonocardia</taxon>
    </lineage>
</organism>
<gene>
    <name evidence="8" type="primary">nagA</name>
    <name evidence="8" type="ORF">ACFSCY_07775</name>
</gene>
<keyword evidence="4 5" id="KW-0119">Carbohydrate metabolism</keyword>
<dbReference type="EMBL" id="JBHUCP010000004">
    <property type="protein sequence ID" value="MFD1529339.1"/>
    <property type="molecule type" value="Genomic_DNA"/>
</dbReference>
<keyword evidence="9" id="KW-1185">Reference proteome</keyword>
<evidence type="ECO:0000256" key="1">
    <source>
        <dbReference type="ARBA" id="ARBA00010716"/>
    </source>
</evidence>
<reference evidence="9" key="1">
    <citation type="journal article" date="2019" name="Int. J. Syst. Evol. Microbiol.">
        <title>The Global Catalogue of Microorganisms (GCM) 10K type strain sequencing project: providing services to taxonomists for standard genome sequencing and annotation.</title>
        <authorList>
            <consortium name="The Broad Institute Genomics Platform"/>
            <consortium name="The Broad Institute Genome Sequencing Center for Infectious Disease"/>
            <person name="Wu L."/>
            <person name="Ma J."/>
        </authorList>
    </citation>
    <scope>NUCLEOTIDE SEQUENCE [LARGE SCALE GENOMIC DNA]</scope>
    <source>
        <strain evidence="9">JCM 12165</strain>
    </source>
</reference>
<dbReference type="SUPFAM" id="SSF51338">
    <property type="entry name" value="Composite domain of metallo-dependent hydrolases"/>
    <property type="match status" value="1"/>
</dbReference>
<evidence type="ECO:0000259" key="7">
    <source>
        <dbReference type="Pfam" id="PF01979"/>
    </source>
</evidence>
<dbReference type="RefSeq" id="WP_343975645.1">
    <property type="nucleotide sequence ID" value="NZ_BAAAJG010000008.1"/>
</dbReference>
<dbReference type="Gene3D" id="3.20.20.140">
    <property type="entry name" value="Metal-dependent hydrolases"/>
    <property type="match status" value="1"/>
</dbReference>
<sequence length="402" mass="41265">MTRVSGSGEHLLAAGTVVAGGTVGPGWVELAGERISAVGSGAPPRTPDTDFGDAVLVPGFVDVHVHGGAGAAFPDGDVGAALQAVRFHRAHGSTTMLASLVAAAPDELLKAVDALAELVTDGELAGVHLEGPWLATARCGAHDPLQLRDPDPAELDRLLRAGAGAVRMITLAPELTGGVDAVRRITGAGAIAALGHTDATYELTKDAIAAGARMGTHLFNAMAPVHHREPGPAVALLEDPRVTVELVTDGLHVHPALWEHVVRAAGAGRVAAVTDAMAAAGMPDGEYHLGALRVAVRDRVARLPGTGTIAGSTATTDELFANIVRHAATSREEALLRAVAMTSTTPAKAMGLADVGAIEAGSRADLVVLTEDLKVQEVYRRGDRIPRDPPASRAESARESRD</sequence>
<comment type="similarity">
    <text evidence="1 5">Belongs to the metallo-dependent hydrolases superfamily. NagA family.</text>
</comment>
<dbReference type="Gene3D" id="2.30.40.10">
    <property type="entry name" value="Urease, subunit C, domain 1"/>
    <property type="match status" value="1"/>
</dbReference>
<feature type="domain" description="Amidohydrolase-related" evidence="7">
    <location>
        <begin position="55"/>
        <end position="383"/>
    </location>
</feature>
<evidence type="ECO:0000313" key="9">
    <source>
        <dbReference type="Proteomes" id="UP001597145"/>
    </source>
</evidence>
<dbReference type="Pfam" id="PF01979">
    <property type="entry name" value="Amidohydro_1"/>
    <property type="match status" value="1"/>
</dbReference>